<comment type="caution">
    <text evidence="2">The sequence shown here is derived from an EMBL/GenBank/DDBJ whole genome shotgun (WGS) entry which is preliminary data.</text>
</comment>
<dbReference type="EMBL" id="LNQE01001322">
    <property type="protein sequence ID" value="KUG19154.1"/>
    <property type="molecule type" value="Genomic_DNA"/>
</dbReference>
<organism evidence="2">
    <name type="scientific">hydrocarbon metagenome</name>
    <dbReference type="NCBI Taxonomy" id="938273"/>
    <lineage>
        <taxon>unclassified sequences</taxon>
        <taxon>metagenomes</taxon>
        <taxon>ecological metagenomes</taxon>
    </lineage>
</organism>
<evidence type="ECO:0000313" key="2">
    <source>
        <dbReference type="EMBL" id="KUG19154.1"/>
    </source>
</evidence>
<dbReference type="AlphaFoldDB" id="A0A0W8FEV3"/>
<reference evidence="2" key="1">
    <citation type="journal article" date="2015" name="Proc. Natl. Acad. Sci. U.S.A.">
        <title>Networks of energetic and metabolic interactions define dynamics in microbial communities.</title>
        <authorList>
            <person name="Embree M."/>
            <person name="Liu J.K."/>
            <person name="Al-Bassam M.M."/>
            <person name="Zengler K."/>
        </authorList>
    </citation>
    <scope>NUCLEOTIDE SEQUENCE</scope>
</reference>
<feature type="region of interest" description="Disordered" evidence="1">
    <location>
        <begin position="1"/>
        <end position="31"/>
    </location>
</feature>
<protein>
    <submittedName>
        <fullName evidence="2">Uncharacterized protein</fullName>
    </submittedName>
</protein>
<evidence type="ECO:0000256" key="1">
    <source>
        <dbReference type="SAM" id="MobiDB-lite"/>
    </source>
</evidence>
<proteinExistence type="predicted"/>
<gene>
    <name evidence="2" type="ORF">ASZ90_011146</name>
</gene>
<sequence>MPAPKLSSKQAPGPGNVPKERPGQQVHLPTRPPVIAAPPFLVLMGMFWEQGSLNRQIPIKSGMREYLK</sequence>
<accession>A0A0W8FEV3</accession>
<name>A0A0W8FEV3_9ZZZZ</name>